<dbReference type="Proteomes" id="UP000821865">
    <property type="component" value="Chromosome 2"/>
</dbReference>
<dbReference type="EMBL" id="CM023471">
    <property type="protein sequence ID" value="KAH7965261.1"/>
    <property type="molecule type" value="Genomic_DNA"/>
</dbReference>
<keyword evidence="2" id="KW-1185">Reference proteome</keyword>
<sequence>MKKIPSSSGEKSSPQAGKAEDEAAAASRTTNQNLDEVLVEIPDPVRCKISVAPLPKNMDPNQNKKRREERIVVTSYSRRKNMHTAKLGSGADFLNGLPLTERDRPADDPDCKVRRTTDKAVWQAVYLKELQFGEEEERSAAQDKPKKVTIENPSTSQSRSKSRSKYQIEP</sequence>
<protein>
    <submittedName>
        <fullName evidence="1">Uncharacterized protein</fullName>
    </submittedName>
</protein>
<organism evidence="1 2">
    <name type="scientific">Dermacentor silvarum</name>
    <name type="common">Tick</name>
    <dbReference type="NCBI Taxonomy" id="543639"/>
    <lineage>
        <taxon>Eukaryota</taxon>
        <taxon>Metazoa</taxon>
        <taxon>Ecdysozoa</taxon>
        <taxon>Arthropoda</taxon>
        <taxon>Chelicerata</taxon>
        <taxon>Arachnida</taxon>
        <taxon>Acari</taxon>
        <taxon>Parasitiformes</taxon>
        <taxon>Ixodida</taxon>
        <taxon>Ixodoidea</taxon>
        <taxon>Ixodidae</taxon>
        <taxon>Rhipicephalinae</taxon>
        <taxon>Dermacentor</taxon>
    </lineage>
</organism>
<reference evidence="1" key="1">
    <citation type="submission" date="2020-05" db="EMBL/GenBank/DDBJ databases">
        <title>Large-scale comparative analyses of tick genomes elucidate their genetic diversity and vector capacities.</title>
        <authorList>
            <person name="Jia N."/>
            <person name="Wang J."/>
            <person name="Shi W."/>
            <person name="Du L."/>
            <person name="Sun Y."/>
            <person name="Zhan W."/>
            <person name="Jiang J."/>
            <person name="Wang Q."/>
            <person name="Zhang B."/>
            <person name="Ji P."/>
            <person name="Sakyi L.B."/>
            <person name="Cui X."/>
            <person name="Yuan T."/>
            <person name="Jiang B."/>
            <person name="Yang W."/>
            <person name="Lam T.T.-Y."/>
            <person name="Chang Q."/>
            <person name="Ding S."/>
            <person name="Wang X."/>
            <person name="Zhu J."/>
            <person name="Ruan X."/>
            <person name="Zhao L."/>
            <person name="Wei J."/>
            <person name="Que T."/>
            <person name="Du C."/>
            <person name="Cheng J."/>
            <person name="Dai P."/>
            <person name="Han X."/>
            <person name="Huang E."/>
            <person name="Gao Y."/>
            <person name="Liu J."/>
            <person name="Shao H."/>
            <person name="Ye R."/>
            <person name="Li L."/>
            <person name="Wei W."/>
            <person name="Wang X."/>
            <person name="Wang C."/>
            <person name="Yang T."/>
            <person name="Huo Q."/>
            <person name="Li W."/>
            <person name="Guo W."/>
            <person name="Chen H."/>
            <person name="Zhou L."/>
            <person name="Ni X."/>
            <person name="Tian J."/>
            <person name="Zhou Y."/>
            <person name="Sheng Y."/>
            <person name="Liu T."/>
            <person name="Pan Y."/>
            <person name="Xia L."/>
            <person name="Li J."/>
            <person name="Zhao F."/>
            <person name="Cao W."/>
        </authorList>
    </citation>
    <scope>NUCLEOTIDE SEQUENCE</scope>
    <source>
        <strain evidence="1">Dsil-2018</strain>
    </source>
</reference>
<evidence type="ECO:0000313" key="2">
    <source>
        <dbReference type="Proteomes" id="UP000821865"/>
    </source>
</evidence>
<gene>
    <name evidence="1" type="ORF">HPB49_005461</name>
</gene>
<name>A0ACB8DB47_DERSI</name>
<proteinExistence type="predicted"/>
<accession>A0ACB8DB47</accession>
<evidence type="ECO:0000313" key="1">
    <source>
        <dbReference type="EMBL" id="KAH7965261.1"/>
    </source>
</evidence>
<comment type="caution">
    <text evidence="1">The sequence shown here is derived from an EMBL/GenBank/DDBJ whole genome shotgun (WGS) entry which is preliminary data.</text>
</comment>